<reference evidence="2" key="1">
    <citation type="submission" date="2024-07" db="EMBL/GenBank/DDBJ databases">
        <title>Two chromosome-level genome assemblies of Korean endemic species Abeliophyllum distichum and Forsythia ovata (Oleaceae).</title>
        <authorList>
            <person name="Jang H."/>
        </authorList>
    </citation>
    <scope>NUCLEOTIDE SEQUENCE [LARGE SCALE GENOMIC DNA]</scope>
</reference>
<evidence type="ECO:0000313" key="1">
    <source>
        <dbReference type="EMBL" id="KAL2529866.1"/>
    </source>
</evidence>
<gene>
    <name evidence="1" type="ORF">Fot_22467</name>
</gene>
<organism evidence="1 2">
    <name type="scientific">Forsythia ovata</name>
    <dbReference type="NCBI Taxonomy" id="205694"/>
    <lineage>
        <taxon>Eukaryota</taxon>
        <taxon>Viridiplantae</taxon>
        <taxon>Streptophyta</taxon>
        <taxon>Embryophyta</taxon>
        <taxon>Tracheophyta</taxon>
        <taxon>Spermatophyta</taxon>
        <taxon>Magnoliopsida</taxon>
        <taxon>eudicotyledons</taxon>
        <taxon>Gunneridae</taxon>
        <taxon>Pentapetalae</taxon>
        <taxon>asterids</taxon>
        <taxon>lamiids</taxon>
        <taxon>Lamiales</taxon>
        <taxon>Oleaceae</taxon>
        <taxon>Forsythieae</taxon>
        <taxon>Forsythia</taxon>
    </lineage>
</organism>
<dbReference type="Proteomes" id="UP001604277">
    <property type="component" value="Unassembled WGS sequence"/>
</dbReference>
<dbReference type="GO" id="GO:0005840">
    <property type="term" value="C:ribosome"/>
    <property type="evidence" value="ECO:0007669"/>
    <property type="project" value="UniProtKB-KW"/>
</dbReference>
<keyword evidence="2" id="KW-1185">Reference proteome</keyword>
<dbReference type="EMBL" id="JBFOLJ010000006">
    <property type="protein sequence ID" value="KAL2529866.1"/>
    <property type="molecule type" value="Genomic_DNA"/>
</dbReference>
<accession>A0ABD1UY56</accession>
<evidence type="ECO:0000313" key="2">
    <source>
        <dbReference type="Proteomes" id="UP001604277"/>
    </source>
</evidence>
<name>A0ABD1UY56_9LAMI</name>
<protein>
    <submittedName>
        <fullName evidence="1">Ribosomal protein S11</fullName>
    </submittedName>
</protein>
<dbReference type="AlphaFoldDB" id="A0ABD1UY56"/>
<proteinExistence type="predicted"/>
<sequence length="132" mass="14897">MNFVQGIIKENGTNMMGIPPISRFENGTNNWELLLLEKTGNPRGDLSNGLTYFKKKMQAVMSYREGYTHSQGDLNPVVYIEKAILIYGCCYSLTFISHCHNKLQACCISNNAHCSFKPTMLIALSNQQSKHM</sequence>
<keyword evidence="1" id="KW-0689">Ribosomal protein</keyword>
<keyword evidence="1" id="KW-0687">Ribonucleoprotein</keyword>
<comment type="caution">
    <text evidence="1">The sequence shown here is derived from an EMBL/GenBank/DDBJ whole genome shotgun (WGS) entry which is preliminary data.</text>
</comment>